<evidence type="ECO:0000313" key="2">
    <source>
        <dbReference type="Proteomes" id="UP000292118"/>
    </source>
</evidence>
<keyword evidence="2" id="KW-1185">Reference proteome</keyword>
<evidence type="ECO:0000313" key="1">
    <source>
        <dbReference type="EMBL" id="QAY70002.1"/>
    </source>
</evidence>
<dbReference type="OrthoDB" id="5150040at2"/>
<dbReference type="RefSeq" id="WP_129187515.1">
    <property type="nucleotide sequence ID" value="NZ_CP035493.1"/>
</dbReference>
<organism evidence="1 2">
    <name type="scientific">Xylanimonas protaetiae</name>
    <dbReference type="NCBI Taxonomy" id="2509457"/>
    <lineage>
        <taxon>Bacteria</taxon>
        <taxon>Bacillati</taxon>
        <taxon>Actinomycetota</taxon>
        <taxon>Actinomycetes</taxon>
        <taxon>Micrococcales</taxon>
        <taxon>Promicromonosporaceae</taxon>
        <taxon>Xylanimonas</taxon>
    </lineage>
</organism>
<dbReference type="Proteomes" id="UP000292118">
    <property type="component" value="Chromosome"/>
</dbReference>
<dbReference type="KEGG" id="xya:ET471_08130"/>
<sequence>MAAAAFIISVLALGVAAWALLYSHRQAVAAERSADADERAVALAEAQAERYAPPWALQWENGDAYVLTNESDEAAHDVRIDLADLQLLRGELEHAQIGPRSGMKLIVVRTWGTDDTATVTWSRTPGGPRLEWSHPFPRKPR</sequence>
<proteinExistence type="predicted"/>
<gene>
    <name evidence="1" type="ORF">ET471_08130</name>
</gene>
<dbReference type="AlphaFoldDB" id="A0A4P6F344"/>
<protein>
    <submittedName>
        <fullName evidence="1">Uncharacterized protein</fullName>
    </submittedName>
</protein>
<accession>A0A4P6F344</accession>
<reference evidence="1 2" key="1">
    <citation type="submission" date="2019-01" db="EMBL/GenBank/DDBJ databases">
        <title>Genome sequencing of strain FW10M-9.</title>
        <authorList>
            <person name="Heo J."/>
            <person name="Kim S.-J."/>
            <person name="Kim J.-S."/>
            <person name="Hong S.-B."/>
            <person name="Kwon S.-W."/>
        </authorList>
    </citation>
    <scope>NUCLEOTIDE SEQUENCE [LARGE SCALE GENOMIC DNA]</scope>
    <source>
        <strain evidence="1 2">FW10M-9</strain>
    </source>
</reference>
<name>A0A4P6F344_9MICO</name>
<dbReference type="EMBL" id="CP035493">
    <property type="protein sequence ID" value="QAY70002.1"/>
    <property type="molecule type" value="Genomic_DNA"/>
</dbReference>